<dbReference type="EMBL" id="JBHSIT010000001">
    <property type="protein sequence ID" value="MFC4906307.1"/>
    <property type="molecule type" value="Genomic_DNA"/>
</dbReference>
<feature type="compositionally biased region" description="Low complexity" evidence="1">
    <location>
        <begin position="1"/>
        <end position="11"/>
    </location>
</feature>
<feature type="transmembrane region" description="Helical" evidence="2">
    <location>
        <begin position="482"/>
        <end position="501"/>
    </location>
</feature>
<evidence type="ECO:0008006" key="5">
    <source>
        <dbReference type="Google" id="ProtNLM"/>
    </source>
</evidence>
<evidence type="ECO:0000256" key="2">
    <source>
        <dbReference type="SAM" id="Phobius"/>
    </source>
</evidence>
<feature type="transmembrane region" description="Helical" evidence="2">
    <location>
        <begin position="67"/>
        <end position="87"/>
    </location>
</feature>
<feature type="transmembrane region" description="Helical" evidence="2">
    <location>
        <begin position="284"/>
        <end position="304"/>
    </location>
</feature>
<feature type="region of interest" description="Disordered" evidence="1">
    <location>
        <begin position="1"/>
        <end position="36"/>
    </location>
</feature>
<sequence>MTAVQQQGGSPPAQPPAPSPASSGGPPAPSGGVRPGLADVRARAAAMPPRRGVRRALPRTNSGRIRALSAGVVIVLLGLLLLAWNGVHDARTGVRVIGTAGPQVIATGDLYFRLTDMDAQLAHALLVGAGPAHADDRARALGRYDASRSEADKALVEAARLARDDTEKQTARSLLDALGRYERLAGQALLLDERSPHAAGPPSAAVTQLYRQATDLMKLELLPQAYNLTLDNGTIVRHTYEDKRSAVLTGRTVVAVTGVVLLVLLGAFQLFMARRFRRLLNLPLALTTVAVLVVVAWTAAMLSAEASSLAKAKHDGFDSILALARARAIGNSAQADQTRFLLDPGRADTYEQVFQSKAQTVLYLPADNLAGYQDQVKKLQSLRPEPGKQAVLGFLGDEAHRPGGSARALDDVLHGFQRFQQNDRQMRDLAARGRRDDAIALQTGQAATDYAAYDKSVVDLAAVHQATFDKAMKDGRGGTKGWQYLLPAAGLVVLLLLVAGIRPRLAEYR</sequence>
<name>A0ABV9TU45_9ACTN</name>
<protein>
    <recommendedName>
        <fullName evidence="5">Secreted protein</fullName>
    </recommendedName>
</protein>
<keyword evidence="2" id="KW-0472">Membrane</keyword>
<evidence type="ECO:0000256" key="1">
    <source>
        <dbReference type="SAM" id="MobiDB-lite"/>
    </source>
</evidence>
<keyword evidence="2" id="KW-0812">Transmembrane</keyword>
<comment type="caution">
    <text evidence="3">The sequence shown here is derived from an EMBL/GenBank/DDBJ whole genome shotgun (WGS) entry which is preliminary data.</text>
</comment>
<keyword evidence="2" id="KW-1133">Transmembrane helix</keyword>
<keyword evidence="4" id="KW-1185">Reference proteome</keyword>
<evidence type="ECO:0000313" key="3">
    <source>
        <dbReference type="EMBL" id="MFC4906307.1"/>
    </source>
</evidence>
<accession>A0ABV9TU45</accession>
<dbReference type="RefSeq" id="WP_378252017.1">
    <property type="nucleotide sequence ID" value="NZ_JBHSIT010000001.1"/>
</dbReference>
<gene>
    <name evidence="3" type="ORF">ACFPCY_03170</name>
</gene>
<dbReference type="Proteomes" id="UP001595872">
    <property type="component" value="Unassembled WGS sequence"/>
</dbReference>
<reference evidence="4" key="1">
    <citation type="journal article" date="2019" name="Int. J. Syst. Evol. Microbiol.">
        <title>The Global Catalogue of Microorganisms (GCM) 10K type strain sequencing project: providing services to taxonomists for standard genome sequencing and annotation.</title>
        <authorList>
            <consortium name="The Broad Institute Genomics Platform"/>
            <consortium name="The Broad Institute Genome Sequencing Center for Infectious Disease"/>
            <person name="Wu L."/>
            <person name="Ma J."/>
        </authorList>
    </citation>
    <scope>NUCLEOTIDE SEQUENCE [LARGE SCALE GENOMIC DNA]</scope>
    <source>
        <strain evidence="4">KLKA75</strain>
    </source>
</reference>
<proteinExistence type="predicted"/>
<feature type="transmembrane region" description="Helical" evidence="2">
    <location>
        <begin position="253"/>
        <end position="272"/>
    </location>
</feature>
<organism evidence="3 4">
    <name type="scientific">Actinomadura gamaensis</name>
    <dbReference type="NCBI Taxonomy" id="1763541"/>
    <lineage>
        <taxon>Bacteria</taxon>
        <taxon>Bacillati</taxon>
        <taxon>Actinomycetota</taxon>
        <taxon>Actinomycetes</taxon>
        <taxon>Streptosporangiales</taxon>
        <taxon>Thermomonosporaceae</taxon>
        <taxon>Actinomadura</taxon>
    </lineage>
</organism>
<evidence type="ECO:0000313" key="4">
    <source>
        <dbReference type="Proteomes" id="UP001595872"/>
    </source>
</evidence>